<dbReference type="Gene3D" id="3.80.10.10">
    <property type="entry name" value="Ribonuclease Inhibitor"/>
    <property type="match status" value="1"/>
</dbReference>
<evidence type="ECO:0000313" key="1">
    <source>
        <dbReference type="EMBL" id="GJE88121.1"/>
    </source>
</evidence>
<comment type="caution">
    <text evidence="1">The sequence shown here is derived from an EMBL/GenBank/DDBJ whole genome shotgun (WGS) entry which is preliminary data.</text>
</comment>
<protein>
    <submittedName>
        <fullName evidence="1">Uncharacterized protein</fullName>
    </submittedName>
</protein>
<dbReference type="Proteomes" id="UP000703269">
    <property type="component" value="Unassembled WGS sequence"/>
</dbReference>
<dbReference type="AlphaFoldDB" id="A0A9P3LA86"/>
<dbReference type="InterPro" id="IPR032675">
    <property type="entry name" value="LRR_dom_sf"/>
</dbReference>
<keyword evidence="2" id="KW-1185">Reference proteome</keyword>
<dbReference type="OrthoDB" id="2748713at2759"/>
<reference evidence="1 2" key="1">
    <citation type="submission" date="2021-08" db="EMBL/GenBank/DDBJ databases">
        <title>Draft Genome Sequence of Phanerochaete sordida strain YK-624.</title>
        <authorList>
            <person name="Mori T."/>
            <person name="Dohra H."/>
            <person name="Suzuki T."/>
            <person name="Kawagishi H."/>
            <person name="Hirai H."/>
        </authorList>
    </citation>
    <scope>NUCLEOTIDE SEQUENCE [LARGE SCALE GENOMIC DNA]</scope>
    <source>
        <strain evidence="1 2">YK-624</strain>
    </source>
</reference>
<name>A0A9P3LA86_9APHY</name>
<dbReference type="EMBL" id="BPQB01000008">
    <property type="protein sequence ID" value="GJE88121.1"/>
    <property type="molecule type" value="Genomic_DNA"/>
</dbReference>
<dbReference type="SUPFAM" id="SSF52047">
    <property type="entry name" value="RNI-like"/>
    <property type="match status" value="1"/>
</dbReference>
<gene>
    <name evidence="1" type="ORF">PsYK624_042040</name>
</gene>
<proteinExistence type="predicted"/>
<accession>A0A9P3LA86</accession>
<sequence>MFARKRKCFCYLKHLCLHSFPQLYDQPRFGKVLAALFTRATELETLSLLSCEILEVGQQVGDAFAQMKSLRVLRILDFSDHTRALLARMRTPLVCVDFNLSRLDLDQEDPVPILAPFRDTLRHVKVNWVDFTSAETQFPHVTTLEAELCHPGGLGEIAQCFPGLQNFRMHTAREDGWDDDEAEEIRAHNLQSQAVHTWPSLNSLSGSAVTLYVLGVRCHVAHIDVSCGILVEPVDGERLAVVLADARPTRLSVHIRAWEFDATSLAQYLLPAKDSLVTLTLRIDFRGEQYEDPSPQIHAMLATLSLLSLRTIDLWVNWERPMRIYKMRFSPDDQTESSEDEEPGQSIADLDLAAIALQAACSIATLQFAIVDGRYPLRTKFFKISRNVDGPQDTPTVVELEDGNADREALCKEQYTRRAADCHSSCSMYP</sequence>
<organism evidence="1 2">
    <name type="scientific">Phanerochaete sordida</name>
    <dbReference type="NCBI Taxonomy" id="48140"/>
    <lineage>
        <taxon>Eukaryota</taxon>
        <taxon>Fungi</taxon>
        <taxon>Dikarya</taxon>
        <taxon>Basidiomycota</taxon>
        <taxon>Agaricomycotina</taxon>
        <taxon>Agaricomycetes</taxon>
        <taxon>Polyporales</taxon>
        <taxon>Phanerochaetaceae</taxon>
        <taxon>Phanerochaete</taxon>
    </lineage>
</organism>
<evidence type="ECO:0000313" key="2">
    <source>
        <dbReference type="Proteomes" id="UP000703269"/>
    </source>
</evidence>